<evidence type="ECO:0000259" key="1">
    <source>
        <dbReference type="Pfam" id="PF00535"/>
    </source>
</evidence>
<accession>H6RF89</accession>
<dbReference type="Pfam" id="PF00535">
    <property type="entry name" value="Glycos_transf_2"/>
    <property type="match status" value="1"/>
</dbReference>
<dbReference type="Gene3D" id="3.90.550.10">
    <property type="entry name" value="Spore Coat Polysaccharide Biosynthesis Protein SpsA, Chain A"/>
    <property type="match status" value="1"/>
</dbReference>
<reference evidence="2" key="1">
    <citation type="journal article" date="2012" name="Environ. Microbiol.">
        <title>Genomic content of uncultured Bacteroidetes from contrasting oceanic provinces in the North Atlantic Ocean.</title>
        <authorList>
            <person name="Gomez-Pereira P.R."/>
            <person name="Schuler M."/>
            <person name="Fuchs B.M."/>
            <person name="Bennke C."/>
            <person name="Teeling H."/>
            <person name="Waldmann J."/>
            <person name="Richter M."/>
            <person name="Barbe V."/>
            <person name="Bataille E."/>
            <person name="Glockner F.O."/>
            <person name="Amann R."/>
        </authorList>
    </citation>
    <scope>NUCLEOTIDE SEQUENCE</scope>
</reference>
<name>H6RF89_9BACT</name>
<dbReference type="PANTHER" id="PTHR43179:SF7">
    <property type="entry name" value="RHAMNOSYLTRANSFERASE WBBL"/>
    <property type="match status" value="1"/>
</dbReference>
<protein>
    <submittedName>
        <fullName evidence="2">Glycosyl transferase, family 2</fullName>
    </submittedName>
</protein>
<sequence>MQLTVVILNYNVKYFIDICLQSVLAATKDLDAEVILVDNASVDGSTAWISKQFPQVKQINNQKNVGFPMGNNIGVSQAKGTYLCILNPDTIVAEDTFTKAISFMDNNKEVAIMGPKLIDGSGTFLKESKRGIPTPAVAFSKVSGLYKIAPKLFGKYYNMRLPKDKSGPTEILVGAFMFMRTEHYFELNGFDEACFMYSDDIDLSYRSLQLGKQNYYNADITVIHFKGESTPKDFAYQLMFREAMNYFYNKHFHISRIAKVWIKLATNIFSYLKRMRGTHSIIKKKQPYCYCLVSDELDLKIGVNKNVLFMHTSVMKDVLEYINRQTEIIFDPDTISFVEMIAFINEHKGGFSYKFLSSDKSHAVGSTSSNAKGEVVVMS</sequence>
<evidence type="ECO:0000313" key="2">
    <source>
        <dbReference type="EMBL" id="CCF99700.1"/>
    </source>
</evidence>
<dbReference type="SUPFAM" id="SSF53448">
    <property type="entry name" value="Nucleotide-diphospho-sugar transferases"/>
    <property type="match status" value="1"/>
</dbReference>
<dbReference type="InterPro" id="IPR001173">
    <property type="entry name" value="Glyco_trans_2-like"/>
</dbReference>
<reference evidence="2" key="2">
    <citation type="submission" date="2012-02" db="EMBL/GenBank/DDBJ databases">
        <authorList>
            <person name="Genoscope - CEA"/>
        </authorList>
    </citation>
    <scope>NUCLEOTIDE SEQUENCE</scope>
</reference>
<dbReference type="InterPro" id="IPR029044">
    <property type="entry name" value="Nucleotide-diphossugar_trans"/>
</dbReference>
<dbReference type="PANTHER" id="PTHR43179">
    <property type="entry name" value="RHAMNOSYLTRANSFERASE WBBL"/>
    <property type="match status" value="1"/>
</dbReference>
<dbReference type="GO" id="GO:0016740">
    <property type="term" value="F:transferase activity"/>
    <property type="evidence" value="ECO:0007669"/>
    <property type="project" value="UniProtKB-KW"/>
</dbReference>
<keyword evidence="2" id="KW-0808">Transferase</keyword>
<dbReference type="AlphaFoldDB" id="H6RF89"/>
<dbReference type="CDD" id="cd04186">
    <property type="entry name" value="GT_2_like_c"/>
    <property type="match status" value="1"/>
</dbReference>
<proteinExistence type="predicted"/>
<gene>
    <name evidence="2" type="ORF">VIS_S18BRA80028</name>
</gene>
<dbReference type="EMBL" id="FO117587">
    <property type="protein sequence ID" value="CCF99700.1"/>
    <property type="molecule type" value="Genomic_DNA"/>
</dbReference>
<feature type="domain" description="Glycosyltransferase 2-like" evidence="1">
    <location>
        <begin position="4"/>
        <end position="165"/>
    </location>
</feature>
<organism evidence="2">
    <name type="scientific">uncultured Flavobacteriia bacterium</name>
    <dbReference type="NCBI Taxonomy" id="212695"/>
    <lineage>
        <taxon>Bacteria</taxon>
        <taxon>Pseudomonadati</taxon>
        <taxon>Bacteroidota</taxon>
        <taxon>Flavobacteriia</taxon>
        <taxon>environmental samples</taxon>
    </lineage>
</organism>